<evidence type="ECO:0000259" key="1">
    <source>
        <dbReference type="Pfam" id="PF00535"/>
    </source>
</evidence>
<gene>
    <name evidence="2" type="ORF">VLY81_04770</name>
</gene>
<protein>
    <submittedName>
        <fullName evidence="2">Glycosyltransferase family A protein</fullName>
        <ecNumber evidence="2">2.4.-.-</ecNumber>
    </submittedName>
</protein>
<dbReference type="InterPro" id="IPR029044">
    <property type="entry name" value="Nucleotide-diphossugar_trans"/>
</dbReference>
<dbReference type="RefSeq" id="WP_324669883.1">
    <property type="nucleotide sequence ID" value="NZ_CP141614.1"/>
</dbReference>
<sequence>MGVTVGPSGDFGEYRRLLASLTLYERLVGRRPGSVLQLGCGACRGIDVLRGMGLDAAGAESLPELLEGALEEHPYVVRAIRHRVPLAPASYDLVVSFGYLRRYGCHEMGPVVREHLRLARHLAVMQLPDTGAWASPSDGGGSRPRCVRPVEWWTSLARWVGAQSAFEEDGWLIAMPGEAGRPPRRRRAGGDPAVSIVIPCYNLGAYLAETLESVHRQTRDDWEAIVVNDGSTDDTAARVEEALRRHGDDRLRYVEQPNRGLPAARNAGIQSARGRYILPLDADDLLDPAFLEETVEVLEAFPELGIVYTHLQAFGSESWQAACPPWHPCRLLDQNRLPYASLYRREVWESVGGYDPAMREGYEDWEFWVAAAEAGWRATCVPRALFFYRRRPGSMLSHSMRHHTRLHDRIRSKHHRLAERCRQAGRPAAGR</sequence>
<feature type="domain" description="Glycosyltransferase 2-like" evidence="1">
    <location>
        <begin position="195"/>
        <end position="318"/>
    </location>
</feature>
<dbReference type="CDD" id="cd00761">
    <property type="entry name" value="Glyco_tranf_GTA_type"/>
    <property type="match status" value="1"/>
</dbReference>
<keyword evidence="3" id="KW-1185">Reference proteome</keyword>
<dbReference type="PANTHER" id="PTHR43685:SF2">
    <property type="entry name" value="GLYCOSYLTRANSFERASE 2-LIKE DOMAIN-CONTAINING PROTEIN"/>
    <property type="match status" value="1"/>
</dbReference>
<keyword evidence="2" id="KW-0328">Glycosyltransferase</keyword>
<dbReference type="InterPro" id="IPR050834">
    <property type="entry name" value="Glycosyltransf_2"/>
</dbReference>
<organism evidence="2 3">
    <name type="scientific">Geochorda subterranea</name>
    <dbReference type="NCBI Taxonomy" id="3109564"/>
    <lineage>
        <taxon>Bacteria</taxon>
        <taxon>Bacillati</taxon>
        <taxon>Bacillota</taxon>
        <taxon>Limnochordia</taxon>
        <taxon>Limnochordales</taxon>
        <taxon>Geochordaceae</taxon>
        <taxon>Geochorda</taxon>
    </lineage>
</organism>
<dbReference type="Proteomes" id="UP001333102">
    <property type="component" value="Chromosome"/>
</dbReference>
<dbReference type="EC" id="2.4.-.-" evidence="2"/>
<evidence type="ECO:0000313" key="3">
    <source>
        <dbReference type="Proteomes" id="UP001333102"/>
    </source>
</evidence>
<dbReference type="Pfam" id="PF00535">
    <property type="entry name" value="Glycos_transf_2"/>
    <property type="match status" value="1"/>
</dbReference>
<keyword evidence="2" id="KW-0808">Transferase</keyword>
<accession>A0ABZ1BS80</accession>
<dbReference type="PANTHER" id="PTHR43685">
    <property type="entry name" value="GLYCOSYLTRANSFERASE"/>
    <property type="match status" value="1"/>
</dbReference>
<dbReference type="SUPFAM" id="SSF53448">
    <property type="entry name" value="Nucleotide-diphospho-sugar transferases"/>
    <property type="match status" value="1"/>
</dbReference>
<dbReference type="InterPro" id="IPR029063">
    <property type="entry name" value="SAM-dependent_MTases_sf"/>
</dbReference>
<dbReference type="InterPro" id="IPR001173">
    <property type="entry name" value="Glyco_trans_2-like"/>
</dbReference>
<name>A0ABZ1BS80_9FIRM</name>
<dbReference type="Gene3D" id="3.40.50.150">
    <property type="entry name" value="Vaccinia Virus protein VP39"/>
    <property type="match status" value="1"/>
</dbReference>
<dbReference type="EMBL" id="CP141614">
    <property type="protein sequence ID" value="WRP15480.1"/>
    <property type="molecule type" value="Genomic_DNA"/>
</dbReference>
<proteinExistence type="predicted"/>
<reference evidence="3" key="1">
    <citation type="submission" date="2023-12" db="EMBL/GenBank/DDBJ databases">
        <title>Novel isolates from deep terrestrial aquifers shed light on the physiology and ecology of the class Limnochordia.</title>
        <authorList>
            <person name="Karnachuk O.V."/>
            <person name="Lukina A.P."/>
            <person name="Avakyan M.R."/>
            <person name="Kadnikov V."/>
            <person name="Begmatov S."/>
            <person name="Beletsky A.V."/>
            <person name="Mardanov A.V."/>
            <person name="Ravin N.V."/>
        </authorList>
    </citation>
    <scope>NUCLEOTIDE SEQUENCE [LARGE SCALE GENOMIC DNA]</scope>
    <source>
        <strain evidence="3">LN</strain>
    </source>
</reference>
<dbReference type="Gene3D" id="3.90.550.10">
    <property type="entry name" value="Spore Coat Polysaccharide Biosynthesis Protein SpsA, Chain A"/>
    <property type="match status" value="1"/>
</dbReference>
<dbReference type="GO" id="GO:0016757">
    <property type="term" value="F:glycosyltransferase activity"/>
    <property type="evidence" value="ECO:0007669"/>
    <property type="project" value="UniProtKB-KW"/>
</dbReference>
<dbReference type="SUPFAM" id="SSF53335">
    <property type="entry name" value="S-adenosyl-L-methionine-dependent methyltransferases"/>
    <property type="match status" value="1"/>
</dbReference>
<evidence type="ECO:0000313" key="2">
    <source>
        <dbReference type="EMBL" id="WRP15480.1"/>
    </source>
</evidence>